<protein>
    <submittedName>
        <fullName evidence="2">Uncharacterized protein</fullName>
    </submittedName>
</protein>
<keyword evidence="1" id="KW-1133">Transmembrane helix</keyword>
<gene>
    <name evidence="2" type="ORF">C5O19_13235</name>
</gene>
<accession>A0A2S7IS81</accession>
<keyword evidence="1" id="KW-0812">Transmembrane</keyword>
<dbReference type="EMBL" id="PTRA01000001">
    <property type="protein sequence ID" value="PQA60536.1"/>
    <property type="molecule type" value="Genomic_DNA"/>
</dbReference>
<evidence type="ECO:0000256" key="1">
    <source>
        <dbReference type="SAM" id="Phobius"/>
    </source>
</evidence>
<proteinExistence type="predicted"/>
<sequence length="73" mass="8363">MKQWWRISSLIRWAVLIVVVLMVVAIGGSLIFIKDKKRTMFPGTVASDTIRGDTLFEPTKTIHLPAKEERDNH</sequence>
<feature type="transmembrane region" description="Helical" evidence="1">
    <location>
        <begin position="12"/>
        <end position="33"/>
    </location>
</feature>
<keyword evidence="3" id="KW-1185">Reference proteome</keyword>
<name>A0A2S7IS81_9BACT</name>
<evidence type="ECO:0000313" key="2">
    <source>
        <dbReference type="EMBL" id="PQA60536.1"/>
    </source>
</evidence>
<keyword evidence="1" id="KW-0472">Membrane</keyword>
<dbReference type="AlphaFoldDB" id="A0A2S7IS81"/>
<reference evidence="3" key="1">
    <citation type="submission" date="2018-02" db="EMBL/GenBank/DDBJ databases">
        <title>Genome sequencing of Solimonas sp. HR-BB.</title>
        <authorList>
            <person name="Lee Y."/>
            <person name="Jeon C.O."/>
        </authorList>
    </citation>
    <scope>NUCLEOTIDE SEQUENCE [LARGE SCALE GENOMIC DNA]</scope>
    <source>
        <strain evidence="3">HR-U</strain>
    </source>
</reference>
<comment type="caution">
    <text evidence="2">The sequence shown here is derived from an EMBL/GenBank/DDBJ whole genome shotgun (WGS) entry which is preliminary data.</text>
</comment>
<evidence type="ECO:0000313" key="3">
    <source>
        <dbReference type="Proteomes" id="UP000239590"/>
    </source>
</evidence>
<dbReference type="Proteomes" id="UP000239590">
    <property type="component" value="Unassembled WGS sequence"/>
</dbReference>
<organism evidence="2 3">
    <name type="scientific">Siphonobacter curvatus</name>
    <dbReference type="NCBI Taxonomy" id="2094562"/>
    <lineage>
        <taxon>Bacteria</taxon>
        <taxon>Pseudomonadati</taxon>
        <taxon>Bacteroidota</taxon>
        <taxon>Cytophagia</taxon>
        <taxon>Cytophagales</taxon>
        <taxon>Cytophagaceae</taxon>
        <taxon>Siphonobacter</taxon>
    </lineage>
</organism>